<keyword evidence="8 9" id="KW-0482">Metalloprotease</keyword>
<evidence type="ECO:0000256" key="9">
    <source>
        <dbReference type="RuleBase" id="RU004386"/>
    </source>
</evidence>
<gene>
    <name evidence="11" type="ORF">SAMN05444817_102245</name>
</gene>
<evidence type="ECO:0000256" key="1">
    <source>
        <dbReference type="ARBA" id="ARBA00001947"/>
    </source>
</evidence>
<dbReference type="Proteomes" id="UP000186292">
    <property type="component" value="Unassembled WGS sequence"/>
</dbReference>
<dbReference type="OrthoDB" id="5288740at2"/>
<dbReference type="SUPFAM" id="SSF101821">
    <property type="entry name" value="Aminopeptidase/glucanase lid domain"/>
    <property type="match status" value="1"/>
</dbReference>
<dbReference type="RefSeq" id="WP_076598560.1">
    <property type="nucleotide sequence ID" value="NZ_CP046976.1"/>
</dbReference>
<keyword evidence="7 9" id="KW-0862">Zinc</keyword>
<evidence type="ECO:0000256" key="5">
    <source>
        <dbReference type="ARBA" id="ARBA00022723"/>
    </source>
</evidence>
<keyword evidence="4 9" id="KW-0645">Protease</keyword>
<protein>
    <recommendedName>
        <fullName evidence="10">M18 family aminopeptidase</fullName>
        <ecNumber evidence="10">3.4.11.-</ecNumber>
    </recommendedName>
</protein>
<dbReference type="GO" id="GO:0006508">
    <property type="term" value="P:proteolysis"/>
    <property type="evidence" value="ECO:0007669"/>
    <property type="project" value="UniProtKB-KW"/>
</dbReference>
<evidence type="ECO:0000256" key="4">
    <source>
        <dbReference type="ARBA" id="ARBA00022670"/>
    </source>
</evidence>
<dbReference type="GO" id="GO:0005737">
    <property type="term" value="C:cytoplasm"/>
    <property type="evidence" value="ECO:0007669"/>
    <property type="project" value="UniProtKB-ARBA"/>
</dbReference>
<dbReference type="SUPFAM" id="SSF53187">
    <property type="entry name" value="Zn-dependent exopeptidases"/>
    <property type="match status" value="1"/>
</dbReference>
<proteinExistence type="inferred from homology"/>
<dbReference type="NCBIfam" id="NF002759">
    <property type="entry name" value="PRK02813.1"/>
    <property type="match status" value="1"/>
</dbReference>
<keyword evidence="6 9" id="KW-0378">Hydrolase</keyword>
<dbReference type="Gene3D" id="3.40.630.10">
    <property type="entry name" value="Zn peptidases"/>
    <property type="match status" value="1"/>
</dbReference>
<dbReference type="PANTHER" id="PTHR28570:SF3">
    <property type="entry name" value="ASPARTYL AMINOPEPTIDASE"/>
    <property type="match status" value="1"/>
</dbReference>
<comment type="similarity">
    <text evidence="2 9">Belongs to the peptidase M18 family.</text>
</comment>
<evidence type="ECO:0000313" key="12">
    <source>
        <dbReference type="Proteomes" id="UP000186292"/>
    </source>
</evidence>
<dbReference type="GO" id="GO:0004177">
    <property type="term" value="F:aminopeptidase activity"/>
    <property type="evidence" value="ECO:0007669"/>
    <property type="project" value="UniProtKB-KW"/>
</dbReference>
<name>A0A1N7IX28_9CORY</name>
<dbReference type="EMBL" id="FTOF01000002">
    <property type="protein sequence ID" value="SIS41614.1"/>
    <property type="molecule type" value="Genomic_DNA"/>
</dbReference>
<dbReference type="Gene3D" id="2.30.250.10">
    <property type="entry name" value="Aminopeptidase i, Domain 2"/>
    <property type="match status" value="1"/>
</dbReference>
<accession>A0A1N7IX28</accession>
<keyword evidence="12" id="KW-1185">Reference proteome</keyword>
<dbReference type="STRING" id="1161099.SAMN05444817_102245"/>
<comment type="cofactor">
    <cofactor evidence="1 10">
        <name>Zn(2+)</name>
        <dbReference type="ChEBI" id="CHEBI:29105"/>
    </cofactor>
</comment>
<reference evidence="12" key="1">
    <citation type="submission" date="2017-01" db="EMBL/GenBank/DDBJ databases">
        <authorList>
            <person name="Varghese N."/>
            <person name="Submissions S."/>
        </authorList>
    </citation>
    <scope>NUCLEOTIDE SEQUENCE [LARGE SCALE GENOMIC DNA]</scope>
    <source>
        <strain evidence="12">DSM 44531</strain>
    </source>
</reference>
<evidence type="ECO:0000256" key="2">
    <source>
        <dbReference type="ARBA" id="ARBA00008290"/>
    </source>
</evidence>
<organism evidence="11 12">
    <name type="scientific">Corynebacterium appendicis CIP 107643</name>
    <dbReference type="NCBI Taxonomy" id="1161099"/>
    <lineage>
        <taxon>Bacteria</taxon>
        <taxon>Bacillati</taxon>
        <taxon>Actinomycetota</taxon>
        <taxon>Actinomycetes</taxon>
        <taxon>Mycobacteriales</taxon>
        <taxon>Corynebacteriaceae</taxon>
        <taxon>Corynebacterium</taxon>
    </lineage>
</organism>
<dbReference type="InterPro" id="IPR001948">
    <property type="entry name" value="Peptidase_M18"/>
</dbReference>
<evidence type="ECO:0000256" key="8">
    <source>
        <dbReference type="ARBA" id="ARBA00023049"/>
    </source>
</evidence>
<sequence>MQISDFADFLAASPSAFHAAENVRDELVAAGFGEDTETTPGGHVLVQGGAVVAWWVPERPRAAMRIIGSHTDSPGLMLKPDPDVVREGFRQLAVEVYGGPILSSWFDRELRFAGRVALLDGTTHTVSTPPIARVPNLAIHLYRGDAPEIDRQLHTQPVMGVDRPMLEIVAEQLRADGVTGPDGAEVSADDIVSHELISGDAQRPEVLGDTLAGGRMDNLSSVHASLKAMLAAASSGDAEEVLVLAAFNHEEVGSASTTGAGGPLLERVLSKIAASLHADPLEVYANSLLASADAAHAVHPNYPGKHDPTHRPLMNRGPVLKINANQRYASDAATEAAWIRACRAANVPVQTFVGHNAVPCGSTIGPISATRLGIPTVDVGVSLLSMHSARELVGIQDQLWFTEALTAYFSGA</sequence>
<evidence type="ECO:0000313" key="11">
    <source>
        <dbReference type="EMBL" id="SIS41614.1"/>
    </source>
</evidence>
<evidence type="ECO:0000256" key="7">
    <source>
        <dbReference type="ARBA" id="ARBA00022833"/>
    </source>
</evidence>
<dbReference type="PANTHER" id="PTHR28570">
    <property type="entry name" value="ASPARTYL AMINOPEPTIDASE"/>
    <property type="match status" value="1"/>
</dbReference>
<dbReference type="GO" id="GO:0008270">
    <property type="term" value="F:zinc ion binding"/>
    <property type="evidence" value="ECO:0007669"/>
    <property type="project" value="InterPro"/>
</dbReference>
<dbReference type="GO" id="GO:0008237">
    <property type="term" value="F:metallopeptidase activity"/>
    <property type="evidence" value="ECO:0007669"/>
    <property type="project" value="UniProtKB-KW"/>
</dbReference>
<evidence type="ECO:0000256" key="3">
    <source>
        <dbReference type="ARBA" id="ARBA00022438"/>
    </source>
</evidence>
<keyword evidence="5 9" id="KW-0479">Metal-binding</keyword>
<dbReference type="PRINTS" id="PR00932">
    <property type="entry name" value="AMINO1PTASE"/>
</dbReference>
<evidence type="ECO:0000256" key="6">
    <source>
        <dbReference type="ARBA" id="ARBA00022801"/>
    </source>
</evidence>
<keyword evidence="3 9" id="KW-0031">Aminopeptidase</keyword>
<dbReference type="InterPro" id="IPR023358">
    <property type="entry name" value="Peptidase_M18_dom2"/>
</dbReference>
<dbReference type="AlphaFoldDB" id="A0A1N7IX28"/>
<dbReference type="Pfam" id="PF02127">
    <property type="entry name" value="Peptidase_M18"/>
    <property type="match status" value="1"/>
</dbReference>
<evidence type="ECO:0000256" key="10">
    <source>
        <dbReference type="RuleBase" id="RU004387"/>
    </source>
</evidence>
<dbReference type="EC" id="3.4.11.-" evidence="10"/>